<proteinExistence type="predicted"/>
<dbReference type="AlphaFoldDB" id="A0A2N0Z612"/>
<evidence type="ECO:0000313" key="2">
    <source>
        <dbReference type="Proteomes" id="UP000233375"/>
    </source>
</evidence>
<name>A0A2N0Z612_9BACI</name>
<evidence type="ECO:0008006" key="3">
    <source>
        <dbReference type="Google" id="ProtNLM"/>
    </source>
</evidence>
<dbReference type="Proteomes" id="UP000233375">
    <property type="component" value="Unassembled WGS sequence"/>
</dbReference>
<evidence type="ECO:0000313" key="1">
    <source>
        <dbReference type="EMBL" id="PKG24951.1"/>
    </source>
</evidence>
<organism evidence="1 2">
    <name type="scientific">Niallia nealsonii</name>
    <dbReference type="NCBI Taxonomy" id="115979"/>
    <lineage>
        <taxon>Bacteria</taxon>
        <taxon>Bacillati</taxon>
        <taxon>Bacillota</taxon>
        <taxon>Bacilli</taxon>
        <taxon>Bacillales</taxon>
        <taxon>Bacillaceae</taxon>
        <taxon>Niallia</taxon>
    </lineage>
</organism>
<dbReference type="EMBL" id="PISE01000008">
    <property type="protein sequence ID" value="PKG24951.1"/>
    <property type="molecule type" value="Genomic_DNA"/>
</dbReference>
<reference evidence="1 2" key="1">
    <citation type="journal article" date="2003" name="Int. J. Syst. Evol. Microbiol.">
        <title>Bacillus nealsonii sp. nov., isolated from a spacecraft-assembly facility, whose spores are gamma-radiation resistant.</title>
        <authorList>
            <person name="Venkateswaran K."/>
            <person name="Kempf M."/>
            <person name="Chen F."/>
            <person name="Satomi M."/>
            <person name="Nicholson W."/>
            <person name="Kern R."/>
        </authorList>
    </citation>
    <scope>NUCLEOTIDE SEQUENCE [LARGE SCALE GENOMIC DNA]</scope>
    <source>
        <strain evidence="1 2">FO-92</strain>
    </source>
</reference>
<sequence length="105" mass="11914">MNWKSFIVGMTVGMAAAYITTDAVTKSHYLSGEEVLNMTKQHFKEKMHITGSWINMQKESYSKGNQSYLVYKGGINAKNQKEHAVIEFIADSKTGNILDYYPIKI</sequence>
<protein>
    <recommendedName>
        <fullName evidence="3">PepSY domain-containing protein</fullName>
    </recommendedName>
</protein>
<gene>
    <name evidence="1" type="ORF">CWS01_03490</name>
</gene>
<dbReference type="OrthoDB" id="2989832at2"/>
<keyword evidence="2" id="KW-1185">Reference proteome</keyword>
<accession>A0A2N0Z612</accession>
<comment type="caution">
    <text evidence="1">The sequence shown here is derived from an EMBL/GenBank/DDBJ whole genome shotgun (WGS) entry which is preliminary data.</text>
</comment>
<dbReference type="RefSeq" id="WP_101175664.1">
    <property type="nucleotide sequence ID" value="NZ_PISE01000008.1"/>
</dbReference>